<dbReference type="GO" id="GO:0000398">
    <property type="term" value="P:mRNA splicing, via spliceosome"/>
    <property type="evidence" value="ECO:0007669"/>
    <property type="project" value="UniProtKB-UniRule"/>
</dbReference>
<dbReference type="GO" id="GO:0005681">
    <property type="term" value="C:spliceosomal complex"/>
    <property type="evidence" value="ECO:0007669"/>
    <property type="project" value="UniProtKB-UniRule"/>
</dbReference>
<dbReference type="PANTHER" id="PTHR12942:SF2">
    <property type="entry name" value="PRE-MRNA-SPLICING FACTOR SLU7"/>
    <property type="match status" value="1"/>
</dbReference>
<evidence type="ECO:0000256" key="2">
    <source>
        <dbReference type="ARBA" id="ARBA00007203"/>
    </source>
</evidence>
<feature type="region of interest" description="Disordered" evidence="9">
    <location>
        <begin position="198"/>
        <end position="228"/>
    </location>
</feature>
<dbReference type="GO" id="GO:0030628">
    <property type="term" value="F:pre-mRNA 3'-splice site binding"/>
    <property type="evidence" value="ECO:0007669"/>
    <property type="project" value="UniProtKB-UniRule"/>
</dbReference>
<keyword evidence="7 8" id="KW-0539">Nucleus</keyword>
<keyword evidence="6 8" id="KW-0508">mRNA splicing</keyword>
<reference evidence="11" key="1">
    <citation type="journal article" date="2024" name="Gigascience">
        <title>Chromosome-level genome of the poultry shaft louse Menopon gallinae provides insight into the host-switching and adaptive evolution of parasitic lice.</title>
        <authorList>
            <person name="Xu Y."/>
            <person name="Ma L."/>
            <person name="Liu S."/>
            <person name="Liang Y."/>
            <person name="Liu Q."/>
            <person name="He Z."/>
            <person name="Tian L."/>
            <person name="Duan Y."/>
            <person name="Cai W."/>
            <person name="Li H."/>
            <person name="Song F."/>
        </authorList>
    </citation>
    <scope>NUCLEOTIDE SEQUENCE</scope>
    <source>
        <strain evidence="11">Cailab_2023a</strain>
    </source>
</reference>
<evidence type="ECO:0000256" key="8">
    <source>
        <dbReference type="RuleBase" id="RU367071"/>
    </source>
</evidence>
<feature type="compositionally biased region" description="Basic residues" evidence="9">
    <location>
        <begin position="478"/>
        <end position="490"/>
    </location>
</feature>
<sequence>MSGSQSIPISEILRSKASSEGVNPEDEPRKKSREDWRKAKELEEARKAGTAPAAVDEEGKDINPHIPQYISTAPWYFGSKGPTLKHQRPQPEKQTEYSKLDEWYKRGVDTSKVITKYRKGACENCGAMTHKKKDCMERPRKVGAKYTGLNIGHDEFIQPNLSLDYDGKRDRWAGYDPSQHKAIVEEYQKVEEAKRQLRAEKLNDADERNEEVDDEEDEDKYVDDFDMPGTKVDSKQRITVRNLRIREDTAKYLRNLDLSSAYYDPKTRSMRDNPDPKGNTNLEDAEYTGENFVRFTGDTRKHAVAQQFAWEAYEKGVDVHLLAEPTKLEMLQRVYEKKKEEFKNDVQDSVLKKYGGEEHLQAPPKSLLLAQTEHYVEYSRYGKVIKGEEKPVIRSKYEEDVHPGNHTSVFGSYWKNGQWGYKCCYSFIKNSYCTGESGKAASSDVPEIVNKSSKDTEAEKSAGSSSGEGSESEDEAAKKKRKKKQKKKKLIKELKRQLKLEKQEEKAKKMKVEE</sequence>
<feature type="region of interest" description="Disordered" evidence="9">
    <location>
        <begin position="1"/>
        <end position="66"/>
    </location>
</feature>
<dbReference type="PANTHER" id="PTHR12942">
    <property type="entry name" value="STEP II SPLICING FACTOR SLU7"/>
    <property type="match status" value="1"/>
</dbReference>
<evidence type="ECO:0000256" key="6">
    <source>
        <dbReference type="ARBA" id="ARBA00023187"/>
    </source>
</evidence>
<dbReference type="EMBL" id="JARGDH010000001">
    <property type="protein sequence ID" value="KAL0279774.1"/>
    <property type="molecule type" value="Genomic_DNA"/>
</dbReference>
<comment type="subunit">
    <text evidence="8">Associated with the spliceosome.</text>
</comment>
<evidence type="ECO:0000256" key="7">
    <source>
        <dbReference type="ARBA" id="ARBA00023242"/>
    </source>
</evidence>
<organism evidence="11">
    <name type="scientific">Menopon gallinae</name>
    <name type="common">poultry shaft louse</name>
    <dbReference type="NCBI Taxonomy" id="328185"/>
    <lineage>
        <taxon>Eukaryota</taxon>
        <taxon>Metazoa</taxon>
        <taxon>Ecdysozoa</taxon>
        <taxon>Arthropoda</taxon>
        <taxon>Hexapoda</taxon>
        <taxon>Insecta</taxon>
        <taxon>Pterygota</taxon>
        <taxon>Neoptera</taxon>
        <taxon>Paraneoptera</taxon>
        <taxon>Psocodea</taxon>
        <taxon>Troctomorpha</taxon>
        <taxon>Phthiraptera</taxon>
        <taxon>Amblycera</taxon>
        <taxon>Menoponidae</taxon>
        <taxon>Menopon</taxon>
    </lineage>
</organism>
<evidence type="ECO:0000259" key="10">
    <source>
        <dbReference type="Pfam" id="PF11708"/>
    </source>
</evidence>
<evidence type="ECO:0000256" key="3">
    <source>
        <dbReference type="ARBA" id="ARBA00021377"/>
    </source>
</evidence>
<evidence type="ECO:0000256" key="5">
    <source>
        <dbReference type="ARBA" id="ARBA00022728"/>
    </source>
</evidence>
<gene>
    <name evidence="11" type="ORF">PYX00_001259</name>
</gene>
<evidence type="ECO:0000256" key="9">
    <source>
        <dbReference type="SAM" id="MobiDB-lite"/>
    </source>
</evidence>
<name>A0AAW2IC72_9NEOP</name>
<comment type="function">
    <text evidence="8">Involved in pre-mRNA splicing.</text>
</comment>
<evidence type="ECO:0000256" key="1">
    <source>
        <dbReference type="ARBA" id="ARBA00004123"/>
    </source>
</evidence>
<proteinExistence type="inferred from homology"/>
<protein>
    <recommendedName>
        <fullName evidence="3 8">Pre-mRNA-splicing factor SLU7</fullName>
    </recommendedName>
</protein>
<dbReference type="InterPro" id="IPR039974">
    <property type="entry name" value="Splicing_factor_SLU7"/>
</dbReference>
<dbReference type="Pfam" id="PF11708">
    <property type="entry name" value="Slu7"/>
    <property type="match status" value="1"/>
</dbReference>
<dbReference type="InterPro" id="IPR021715">
    <property type="entry name" value="Slu7_dom"/>
</dbReference>
<keyword evidence="5 8" id="KW-0747">Spliceosome</keyword>
<comment type="subcellular location">
    <subcellularLocation>
        <location evidence="1 8">Nucleus</location>
    </subcellularLocation>
</comment>
<feature type="domain" description="Pre-mRNA-splicing factor SLU7" evidence="10">
    <location>
        <begin position="163"/>
        <end position="412"/>
    </location>
</feature>
<comment type="caution">
    <text evidence="11">The sequence shown here is derived from an EMBL/GenBank/DDBJ whole genome shotgun (WGS) entry which is preliminary data.</text>
</comment>
<evidence type="ECO:0000256" key="4">
    <source>
        <dbReference type="ARBA" id="ARBA00022664"/>
    </source>
</evidence>
<feature type="compositionally biased region" description="Basic and acidic residues" evidence="9">
    <location>
        <begin position="26"/>
        <end position="47"/>
    </location>
</feature>
<feature type="region of interest" description="Disordered" evidence="9">
    <location>
        <begin position="437"/>
        <end position="495"/>
    </location>
</feature>
<comment type="similarity">
    <text evidence="2 8">Belongs to the SLU7 family.</text>
</comment>
<dbReference type="AlphaFoldDB" id="A0AAW2IC72"/>
<feature type="compositionally biased region" description="Acidic residues" evidence="9">
    <location>
        <begin position="207"/>
        <end position="226"/>
    </location>
</feature>
<keyword evidence="4 8" id="KW-0507">mRNA processing</keyword>
<evidence type="ECO:0000313" key="11">
    <source>
        <dbReference type="EMBL" id="KAL0279774.1"/>
    </source>
</evidence>
<accession>A0AAW2IC72</accession>